<feature type="domain" description="Response regulatory" evidence="11">
    <location>
        <begin position="42"/>
        <end position="158"/>
    </location>
</feature>
<accession>A0A2W7IFD3</accession>
<dbReference type="SUPFAM" id="SSF46894">
    <property type="entry name" value="C-terminal effector domain of the bipartite response regulators"/>
    <property type="match status" value="1"/>
</dbReference>
<feature type="transmembrane region" description="Helical" evidence="10">
    <location>
        <begin position="6"/>
        <end position="26"/>
    </location>
</feature>
<dbReference type="GO" id="GO:0000156">
    <property type="term" value="F:phosphorelay response regulator activity"/>
    <property type="evidence" value="ECO:0007669"/>
    <property type="project" value="TreeGrafter"/>
</dbReference>
<dbReference type="Pfam" id="PF00072">
    <property type="entry name" value="Response_reg"/>
    <property type="match status" value="1"/>
</dbReference>
<dbReference type="InterPro" id="IPR001867">
    <property type="entry name" value="OmpR/PhoB-type_DNA-bd"/>
</dbReference>
<gene>
    <name evidence="13" type="ORF">LX95_00150</name>
</gene>
<dbReference type="SMART" id="SM00448">
    <property type="entry name" value="REC"/>
    <property type="match status" value="1"/>
</dbReference>
<dbReference type="FunFam" id="3.40.50.2300:FF:000001">
    <property type="entry name" value="DNA-binding response regulator PhoB"/>
    <property type="match status" value="1"/>
</dbReference>
<dbReference type="CDD" id="cd00383">
    <property type="entry name" value="trans_reg_C"/>
    <property type="match status" value="1"/>
</dbReference>
<evidence type="ECO:0000256" key="3">
    <source>
        <dbReference type="ARBA" id="ARBA00023012"/>
    </source>
</evidence>
<evidence type="ECO:0000313" key="13">
    <source>
        <dbReference type="EMBL" id="PZW43825.1"/>
    </source>
</evidence>
<dbReference type="GO" id="GO:0000976">
    <property type="term" value="F:transcription cis-regulatory region binding"/>
    <property type="evidence" value="ECO:0007669"/>
    <property type="project" value="TreeGrafter"/>
</dbReference>
<evidence type="ECO:0000256" key="4">
    <source>
        <dbReference type="ARBA" id="ARBA00023015"/>
    </source>
</evidence>
<dbReference type="Gene3D" id="1.10.10.10">
    <property type="entry name" value="Winged helix-like DNA-binding domain superfamily/Winged helix DNA-binding domain"/>
    <property type="match status" value="1"/>
</dbReference>
<dbReference type="PANTHER" id="PTHR48111">
    <property type="entry name" value="REGULATOR OF RPOS"/>
    <property type="match status" value="1"/>
</dbReference>
<dbReference type="InterPro" id="IPR036388">
    <property type="entry name" value="WH-like_DNA-bd_sf"/>
</dbReference>
<dbReference type="PROSITE" id="PS51755">
    <property type="entry name" value="OMPR_PHOB"/>
    <property type="match status" value="1"/>
</dbReference>
<evidence type="ECO:0000256" key="8">
    <source>
        <dbReference type="PROSITE-ProRule" id="PRU00169"/>
    </source>
</evidence>
<keyword evidence="10" id="KW-0812">Transmembrane</keyword>
<dbReference type="InterPro" id="IPR001789">
    <property type="entry name" value="Sig_transdc_resp-reg_receiver"/>
</dbReference>
<evidence type="ECO:0000256" key="9">
    <source>
        <dbReference type="PROSITE-ProRule" id="PRU01091"/>
    </source>
</evidence>
<reference evidence="13 14" key="1">
    <citation type="submission" date="2018-06" db="EMBL/GenBank/DDBJ databases">
        <title>Genomic Encyclopedia of Archaeal and Bacterial Type Strains, Phase II (KMG-II): from individual species to whole genera.</title>
        <authorList>
            <person name="Goeker M."/>
        </authorList>
    </citation>
    <scope>NUCLEOTIDE SEQUENCE [LARGE SCALE GENOMIC DNA]</scope>
    <source>
        <strain evidence="13 14">DSM 15361</strain>
    </source>
</reference>
<keyword evidence="5 9" id="KW-0238">DNA-binding</keyword>
<evidence type="ECO:0000259" key="11">
    <source>
        <dbReference type="PROSITE" id="PS50110"/>
    </source>
</evidence>
<sequence>MLEKRYQCYVIEIFVNLEVLILYLLLPLKFLTTFVMSKNDMSILLVDDDPDILEIVSYNLSAEGYQVFTAENGIEAVKKAKKKKPDLIILDVMMPEMDGIEACEQIRKIPSLENTIITFLTARGEDYSQMAGFDAGADDYITKPIRPKVLVSKVKALLRRVSSEEIETNIVEIGDLTINRDEYKILNGKEEIILPRKEFELLSLLASQPGKVFKREDILNKVWGNEVIVGGRTIDVHIRKLREKIGDKKFKTVKGVGYKFVI</sequence>
<dbReference type="Proteomes" id="UP000249542">
    <property type="component" value="Unassembled WGS sequence"/>
</dbReference>
<dbReference type="AlphaFoldDB" id="A0A2W7IFD3"/>
<dbReference type="PANTHER" id="PTHR48111:SF40">
    <property type="entry name" value="PHOSPHATE REGULON TRANSCRIPTIONAL REGULATORY PROTEIN PHOB"/>
    <property type="match status" value="1"/>
</dbReference>
<keyword evidence="2 8" id="KW-0597">Phosphoprotein</keyword>
<evidence type="ECO:0000256" key="10">
    <source>
        <dbReference type="SAM" id="Phobius"/>
    </source>
</evidence>
<feature type="domain" description="OmpR/PhoB-type" evidence="12">
    <location>
        <begin position="168"/>
        <end position="262"/>
    </location>
</feature>
<keyword evidence="3" id="KW-0902">Two-component regulatory system</keyword>
<evidence type="ECO:0000259" key="12">
    <source>
        <dbReference type="PROSITE" id="PS51755"/>
    </source>
</evidence>
<dbReference type="FunFam" id="1.10.10.10:FF:000018">
    <property type="entry name" value="DNA-binding response regulator ResD"/>
    <property type="match status" value="1"/>
</dbReference>
<keyword evidence="10" id="KW-1133">Transmembrane helix</keyword>
<organism evidence="13 14">
    <name type="scientific">Mesonia algae</name>
    <dbReference type="NCBI Taxonomy" id="213248"/>
    <lineage>
        <taxon>Bacteria</taxon>
        <taxon>Pseudomonadati</taxon>
        <taxon>Bacteroidota</taxon>
        <taxon>Flavobacteriia</taxon>
        <taxon>Flavobacteriales</taxon>
        <taxon>Flavobacteriaceae</taxon>
        <taxon>Mesonia</taxon>
    </lineage>
</organism>
<evidence type="ECO:0000256" key="5">
    <source>
        <dbReference type="ARBA" id="ARBA00023125"/>
    </source>
</evidence>
<keyword evidence="14" id="KW-1185">Reference proteome</keyword>
<dbReference type="SUPFAM" id="SSF52172">
    <property type="entry name" value="CheY-like"/>
    <property type="match status" value="1"/>
</dbReference>
<comment type="caution">
    <text evidence="13">The sequence shown here is derived from an EMBL/GenBank/DDBJ whole genome shotgun (WGS) entry which is preliminary data.</text>
</comment>
<evidence type="ECO:0000313" key="14">
    <source>
        <dbReference type="Proteomes" id="UP000249542"/>
    </source>
</evidence>
<dbReference type="GO" id="GO:0032993">
    <property type="term" value="C:protein-DNA complex"/>
    <property type="evidence" value="ECO:0007669"/>
    <property type="project" value="TreeGrafter"/>
</dbReference>
<evidence type="ECO:0000256" key="1">
    <source>
        <dbReference type="ARBA" id="ARBA00013332"/>
    </source>
</evidence>
<feature type="DNA-binding region" description="OmpR/PhoB-type" evidence="9">
    <location>
        <begin position="168"/>
        <end position="262"/>
    </location>
</feature>
<keyword evidence="6" id="KW-0804">Transcription</keyword>
<dbReference type="PROSITE" id="PS50110">
    <property type="entry name" value="RESPONSE_REGULATORY"/>
    <property type="match status" value="1"/>
</dbReference>
<dbReference type="GO" id="GO:0005829">
    <property type="term" value="C:cytosol"/>
    <property type="evidence" value="ECO:0007669"/>
    <property type="project" value="TreeGrafter"/>
</dbReference>
<protein>
    <recommendedName>
        <fullName evidence="1">Phosphate regulon transcriptional regulatory protein PhoB</fullName>
    </recommendedName>
</protein>
<proteinExistence type="predicted"/>
<dbReference type="Pfam" id="PF00486">
    <property type="entry name" value="Trans_reg_C"/>
    <property type="match status" value="1"/>
</dbReference>
<dbReference type="InterPro" id="IPR016032">
    <property type="entry name" value="Sig_transdc_resp-reg_C-effctor"/>
</dbReference>
<dbReference type="GO" id="GO:0006355">
    <property type="term" value="P:regulation of DNA-templated transcription"/>
    <property type="evidence" value="ECO:0007669"/>
    <property type="project" value="InterPro"/>
</dbReference>
<comment type="function">
    <text evidence="7">This protein is a positive regulator for the phosphate regulon. Transcription of this operon is positively regulated by PhoB and PhoR when phosphate is limited.</text>
</comment>
<dbReference type="SMART" id="SM00862">
    <property type="entry name" value="Trans_reg_C"/>
    <property type="match status" value="1"/>
</dbReference>
<feature type="modified residue" description="4-aspartylphosphate" evidence="8">
    <location>
        <position position="91"/>
    </location>
</feature>
<dbReference type="Gene3D" id="3.40.50.2300">
    <property type="match status" value="1"/>
</dbReference>
<evidence type="ECO:0000256" key="6">
    <source>
        <dbReference type="ARBA" id="ARBA00023163"/>
    </source>
</evidence>
<dbReference type="EMBL" id="QKYV01000001">
    <property type="protein sequence ID" value="PZW43825.1"/>
    <property type="molecule type" value="Genomic_DNA"/>
</dbReference>
<dbReference type="InterPro" id="IPR039420">
    <property type="entry name" value="WalR-like"/>
</dbReference>
<keyword evidence="10" id="KW-0472">Membrane</keyword>
<dbReference type="InterPro" id="IPR011006">
    <property type="entry name" value="CheY-like_superfamily"/>
</dbReference>
<keyword evidence="4" id="KW-0805">Transcription regulation</keyword>
<name>A0A2W7IFD3_9FLAO</name>
<evidence type="ECO:0000256" key="7">
    <source>
        <dbReference type="ARBA" id="ARBA00024735"/>
    </source>
</evidence>
<evidence type="ECO:0000256" key="2">
    <source>
        <dbReference type="ARBA" id="ARBA00022553"/>
    </source>
</evidence>